<dbReference type="Proteomes" id="UP000735302">
    <property type="component" value="Unassembled WGS sequence"/>
</dbReference>
<gene>
    <name evidence="2" type="ORF">PoB_005555600</name>
</gene>
<accession>A0AAV4C0Z7</accession>
<evidence type="ECO:0000313" key="3">
    <source>
        <dbReference type="Proteomes" id="UP000735302"/>
    </source>
</evidence>
<dbReference type="AlphaFoldDB" id="A0AAV4C0Z7"/>
<dbReference type="EMBL" id="BLXT01006119">
    <property type="protein sequence ID" value="GFO29051.1"/>
    <property type="molecule type" value="Genomic_DNA"/>
</dbReference>
<keyword evidence="1" id="KW-1133">Transmembrane helix</keyword>
<evidence type="ECO:0000256" key="1">
    <source>
        <dbReference type="SAM" id="Phobius"/>
    </source>
</evidence>
<keyword evidence="1" id="KW-0812">Transmembrane</keyword>
<keyword evidence="1" id="KW-0472">Membrane</keyword>
<comment type="caution">
    <text evidence="2">The sequence shown here is derived from an EMBL/GenBank/DDBJ whole genome shotgun (WGS) entry which is preliminary data.</text>
</comment>
<evidence type="ECO:0000313" key="2">
    <source>
        <dbReference type="EMBL" id="GFO29051.1"/>
    </source>
</evidence>
<keyword evidence="3" id="KW-1185">Reference proteome</keyword>
<name>A0AAV4C0Z7_9GAST</name>
<feature type="transmembrane region" description="Helical" evidence="1">
    <location>
        <begin position="6"/>
        <end position="24"/>
    </location>
</feature>
<organism evidence="2 3">
    <name type="scientific">Plakobranchus ocellatus</name>
    <dbReference type="NCBI Taxonomy" id="259542"/>
    <lineage>
        <taxon>Eukaryota</taxon>
        <taxon>Metazoa</taxon>
        <taxon>Spiralia</taxon>
        <taxon>Lophotrochozoa</taxon>
        <taxon>Mollusca</taxon>
        <taxon>Gastropoda</taxon>
        <taxon>Heterobranchia</taxon>
        <taxon>Euthyneura</taxon>
        <taxon>Panpulmonata</taxon>
        <taxon>Sacoglossa</taxon>
        <taxon>Placobranchoidea</taxon>
        <taxon>Plakobranchidae</taxon>
        <taxon>Plakobranchus</taxon>
    </lineage>
</organism>
<proteinExistence type="predicted"/>
<protein>
    <submittedName>
        <fullName evidence="2">Uncharacterized protein</fullName>
    </submittedName>
</protein>
<sequence>MAIKTLSFFFFFLYIAIAAGQMLYGRDNLGLMLNYNDFLSPLGAQNMPPLGLTNTIQALGPRQRVYRIRNVGSGLRQHDLLYDSSNRFPMRGNILNNYGISGNAGRVYDVGVSSVPYDPVGNLIYRAPLNGGNNVPRILL</sequence>
<reference evidence="2 3" key="1">
    <citation type="journal article" date="2021" name="Elife">
        <title>Chloroplast acquisition without the gene transfer in kleptoplastic sea slugs, Plakobranchus ocellatus.</title>
        <authorList>
            <person name="Maeda T."/>
            <person name="Takahashi S."/>
            <person name="Yoshida T."/>
            <person name="Shimamura S."/>
            <person name="Takaki Y."/>
            <person name="Nagai Y."/>
            <person name="Toyoda A."/>
            <person name="Suzuki Y."/>
            <person name="Arimoto A."/>
            <person name="Ishii H."/>
            <person name="Satoh N."/>
            <person name="Nishiyama T."/>
            <person name="Hasebe M."/>
            <person name="Maruyama T."/>
            <person name="Minagawa J."/>
            <person name="Obokata J."/>
            <person name="Shigenobu S."/>
        </authorList>
    </citation>
    <scope>NUCLEOTIDE SEQUENCE [LARGE SCALE GENOMIC DNA]</scope>
</reference>